<evidence type="ECO:0000256" key="4">
    <source>
        <dbReference type="ARBA" id="ARBA00023242"/>
    </source>
</evidence>
<dbReference type="EMBL" id="VAHF01000011">
    <property type="protein sequence ID" value="TXG50741.1"/>
    <property type="molecule type" value="Genomic_DNA"/>
</dbReference>
<evidence type="ECO:0000256" key="5">
    <source>
        <dbReference type="SAM" id="MobiDB-lite"/>
    </source>
</evidence>
<evidence type="ECO:0000256" key="1">
    <source>
        <dbReference type="ARBA" id="ARBA00004123"/>
    </source>
</evidence>
<feature type="domain" description="BHLH" evidence="6">
    <location>
        <begin position="621"/>
        <end position="670"/>
    </location>
</feature>
<dbReference type="PROSITE" id="PS50888">
    <property type="entry name" value="BHLH"/>
    <property type="match status" value="1"/>
</dbReference>
<evidence type="ECO:0000259" key="6">
    <source>
        <dbReference type="PROSITE" id="PS50888"/>
    </source>
</evidence>
<keyword evidence="3" id="KW-0804">Transcription</keyword>
<name>A0A5C7H1L7_9ROSI</name>
<feature type="region of interest" description="Disordered" evidence="5">
    <location>
        <begin position="602"/>
        <end position="636"/>
    </location>
</feature>
<dbReference type="Proteomes" id="UP000323000">
    <property type="component" value="Chromosome 11"/>
</dbReference>
<comment type="subcellular location">
    <subcellularLocation>
        <location evidence="1">Nucleus</location>
    </subcellularLocation>
</comment>
<evidence type="ECO:0000256" key="2">
    <source>
        <dbReference type="ARBA" id="ARBA00023015"/>
    </source>
</evidence>
<feature type="compositionally biased region" description="Basic and acidic residues" evidence="5">
    <location>
        <begin position="622"/>
        <end position="636"/>
    </location>
</feature>
<keyword evidence="8" id="KW-1185">Reference proteome</keyword>
<accession>A0A5C7H1L7</accession>
<dbReference type="Pfam" id="PF23176">
    <property type="entry name" value="bHLH_LHW"/>
    <property type="match status" value="1"/>
</dbReference>
<keyword evidence="4" id="KW-0539">Nucleus</keyword>
<proteinExistence type="predicted"/>
<gene>
    <name evidence="7" type="ORF">EZV62_023265</name>
</gene>
<dbReference type="InterPro" id="IPR043561">
    <property type="entry name" value="LHW-like"/>
</dbReference>
<organism evidence="7 8">
    <name type="scientific">Acer yangbiense</name>
    <dbReference type="NCBI Taxonomy" id="1000413"/>
    <lineage>
        <taxon>Eukaryota</taxon>
        <taxon>Viridiplantae</taxon>
        <taxon>Streptophyta</taxon>
        <taxon>Embryophyta</taxon>
        <taxon>Tracheophyta</taxon>
        <taxon>Spermatophyta</taxon>
        <taxon>Magnoliopsida</taxon>
        <taxon>eudicotyledons</taxon>
        <taxon>Gunneridae</taxon>
        <taxon>Pentapetalae</taxon>
        <taxon>rosids</taxon>
        <taxon>malvids</taxon>
        <taxon>Sapindales</taxon>
        <taxon>Sapindaceae</taxon>
        <taxon>Hippocastanoideae</taxon>
        <taxon>Acereae</taxon>
        <taxon>Acer</taxon>
    </lineage>
</organism>
<evidence type="ECO:0000256" key="3">
    <source>
        <dbReference type="ARBA" id="ARBA00023163"/>
    </source>
</evidence>
<dbReference type="Pfam" id="PF14215">
    <property type="entry name" value="bHLH-MYC_N"/>
    <property type="match status" value="2"/>
</dbReference>
<sequence>MGQVVEMGSVLKRTLKSLCCSNGWSYAVFWGFDKRNSMLLTLEDAYYEEEMAAALVDNMLLQFHMMGEGIIGQVAFTGNHKWMFSDGHCGEWNTIGSIGTQDVFQVDSDIRYQFSSGIQTIAVISLESRGVVQFGSTQKISESSEFLNQTKRLLQEMENLDGINQLESTPVPSYDLSTVFASLISSANSSNANLTPVRCDNSRELMGSPCSLANLTQSSTFISEIDHRQITPLHTDSSNLCNQLQTAYKDAKVSNTPCISTWSNEGSILTSFDQPFPSESVVQNSPNMYSTKANTPVQNFQDSTFSSMYSLEGLVDMEKSTPVRSGKMNDNQYSAQSFLGTECELSEIATSLHRFPDDLFKLDDFATNLSSSYAVDDLSQWFTASPDHSISQMVTTLNNNLLPSTGATSVSSGMVEGEFSTDIPIKHPSNSMQSSVSDAFMSDGLEKFGIVQGMENDLFDGLGVEFGFGRAGECWEDYMKPVTSNDHSAFNTGISECITQLDVGSRAGPRKGLFSELGLEELLNGLSSSSSITRCNNLEDQFSTTKRRKMEGSSSNSNQVQLTKPVYNQEINNLVCKKDVLPKSQVGLWIDDIYGINADNGAAAATPQKPEKLTKVSKKRARPGESTRPRPKDRQQIQDRLKELRGIIPNGVKCSIDSLLDLTIKHMLFLQSITKNADKLKEAEEPKLIGRENGVVLKDSSTGGHNSGGGVTWAYEVGGQTMVCPIIVEDLNPPGQMLIEMLCEDRGFFLEIADIIKGFGLNIWKGVMEIREDKIWARFIVEANRHVTRMDIFWSLVQLLQQTATSGTDSTHQPNNDIDSRIPRLDSYQQPMLHTQLPISVAETLQ</sequence>
<protein>
    <recommendedName>
        <fullName evidence="6">BHLH domain-containing protein</fullName>
    </recommendedName>
</protein>
<dbReference type="AlphaFoldDB" id="A0A5C7H1L7"/>
<dbReference type="OrthoDB" id="1883654at2759"/>
<dbReference type="PANTHER" id="PTHR46196:SF2">
    <property type="entry name" value="TRANSCRIPTION FACTOR BHLH157"/>
    <property type="match status" value="1"/>
</dbReference>
<keyword evidence="2" id="KW-0805">Transcription regulation</keyword>
<dbReference type="InterPro" id="IPR011598">
    <property type="entry name" value="bHLH_dom"/>
</dbReference>
<dbReference type="GO" id="GO:0003700">
    <property type="term" value="F:DNA-binding transcription factor activity"/>
    <property type="evidence" value="ECO:0007669"/>
    <property type="project" value="InterPro"/>
</dbReference>
<dbReference type="PANTHER" id="PTHR46196">
    <property type="entry name" value="TRANSCRIPTION FACTOR BHLH155-LIKE ISOFORM X1-RELATED"/>
    <property type="match status" value="1"/>
</dbReference>
<dbReference type="GO" id="GO:0005634">
    <property type="term" value="C:nucleus"/>
    <property type="evidence" value="ECO:0007669"/>
    <property type="project" value="UniProtKB-SubCell"/>
</dbReference>
<evidence type="ECO:0000313" key="8">
    <source>
        <dbReference type="Proteomes" id="UP000323000"/>
    </source>
</evidence>
<comment type="caution">
    <text evidence="7">The sequence shown here is derived from an EMBL/GenBank/DDBJ whole genome shotgun (WGS) entry which is preliminary data.</text>
</comment>
<dbReference type="InterPro" id="IPR025610">
    <property type="entry name" value="MYC/MYB_N"/>
</dbReference>
<reference evidence="8" key="1">
    <citation type="journal article" date="2019" name="Gigascience">
        <title>De novo genome assembly of the endangered Acer yangbiense, a plant species with extremely small populations endemic to Yunnan Province, China.</title>
        <authorList>
            <person name="Yang J."/>
            <person name="Wariss H.M."/>
            <person name="Tao L."/>
            <person name="Zhang R."/>
            <person name="Yun Q."/>
            <person name="Hollingsworth P."/>
            <person name="Dao Z."/>
            <person name="Luo G."/>
            <person name="Guo H."/>
            <person name="Ma Y."/>
            <person name="Sun W."/>
        </authorList>
    </citation>
    <scope>NUCLEOTIDE SEQUENCE [LARGE SCALE GENOMIC DNA]</scope>
    <source>
        <strain evidence="8">cv. Malutang</strain>
    </source>
</reference>
<evidence type="ECO:0000313" key="7">
    <source>
        <dbReference type="EMBL" id="TXG50741.1"/>
    </source>
</evidence>
<dbReference type="GO" id="GO:0046983">
    <property type="term" value="F:protein dimerization activity"/>
    <property type="evidence" value="ECO:0007669"/>
    <property type="project" value="InterPro"/>
</dbReference>